<name>A0AAV3YHN9_9GAST</name>
<evidence type="ECO:0000256" key="1">
    <source>
        <dbReference type="SAM" id="SignalP"/>
    </source>
</evidence>
<keyword evidence="3" id="KW-1185">Reference proteome</keyword>
<accession>A0AAV3YHN9</accession>
<reference evidence="2 3" key="1">
    <citation type="journal article" date="2021" name="Elife">
        <title>Chloroplast acquisition without the gene transfer in kleptoplastic sea slugs, Plakobranchus ocellatus.</title>
        <authorList>
            <person name="Maeda T."/>
            <person name="Takahashi S."/>
            <person name="Yoshida T."/>
            <person name="Shimamura S."/>
            <person name="Takaki Y."/>
            <person name="Nagai Y."/>
            <person name="Toyoda A."/>
            <person name="Suzuki Y."/>
            <person name="Arimoto A."/>
            <person name="Ishii H."/>
            <person name="Satoh N."/>
            <person name="Nishiyama T."/>
            <person name="Hasebe M."/>
            <person name="Maruyama T."/>
            <person name="Minagawa J."/>
            <person name="Obokata J."/>
            <person name="Shigenobu S."/>
        </authorList>
    </citation>
    <scope>NUCLEOTIDE SEQUENCE [LARGE SCALE GENOMIC DNA]</scope>
</reference>
<dbReference type="Proteomes" id="UP000735302">
    <property type="component" value="Unassembled WGS sequence"/>
</dbReference>
<evidence type="ECO:0000313" key="2">
    <source>
        <dbReference type="EMBL" id="GFN81941.1"/>
    </source>
</evidence>
<sequence length="145" mass="16360">MGTWQIAISSLLMLWEGLQQTQEVKILHMSRLNQDCIKNLFCTIHGKGGHLDNSSPKEFCQCLRQMMVDYILLQSTSSNCLEDGDEFILNLSNITGQKRQQYTKPGDIHPELAHQAIDPVLMDLAFVAPSERLFMAGQNTSTYIA</sequence>
<protein>
    <submittedName>
        <fullName evidence="2">Transposable element p transposase</fullName>
    </submittedName>
</protein>
<feature type="chain" id="PRO_5043360323" evidence="1">
    <location>
        <begin position="22"/>
        <end position="145"/>
    </location>
</feature>
<comment type="caution">
    <text evidence="2">The sequence shown here is derived from an EMBL/GenBank/DDBJ whole genome shotgun (WGS) entry which is preliminary data.</text>
</comment>
<keyword evidence="1" id="KW-0732">Signal</keyword>
<gene>
    <name evidence="2" type="ORF">PoB_000844700</name>
</gene>
<proteinExistence type="predicted"/>
<dbReference type="EMBL" id="BLXT01000975">
    <property type="protein sequence ID" value="GFN81941.1"/>
    <property type="molecule type" value="Genomic_DNA"/>
</dbReference>
<dbReference type="AlphaFoldDB" id="A0AAV3YHN9"/>
<feature type="signal peptide" evidence="1">
    <location>
        <begin position="1"/>
        <end position="21"/>
    </location>
</feature>
<organism evidence="2 3">
    <name type="scientific">Plakobranchus ocellatus</name>
    <dbReference type="NCBI Taxonomy" id="259542"/>
    <lineage>
        <taxon>Eukaryota</taxon>
        <taxon>Metazoa</taxon>
        <taxon>Spiralia</taxon>
        <taxon>Lophotrochozoa</taxon>
        <taxon>Mollusca</taxon>
        <taxon>Gastropoda</taxon>
        <taxon>Heterobranchia</taxon>
        <taxon>Euthyneura</taxon>
        <taxon>Panpulmonata</taxon>
        <taxon>Sacoglossa</taxon>
        <taxon>Placobranchoidea</taxon>
        <taxon>Plakobranchidae</taxon>
        <taxon>Plakobranchus</taxon>
    </lineage>
</organism>
<evidence type="ECO:0000313" key="3">
    <source>
        <dbReference type="Proteomes" id="UP000735302"/>
    </source>
</evidence>